<dbReference type="GO" id="GO:0020037">
    <property type="term" value="F:heme binding"/>
    <property type="evidence" value="ECO:0007669"/>
    <property type="project" value="TreeGrafter"/>
</dbReference>
<evidence type="ECO:0000256" key="6">
    <source>
        <dbReference type="SAM" id="Phobius"/>
    </source>
</evidence>
<evidence type="ECO:0000259" key="7">
    <source>
        <dbReference type="Pfam" id="PF01292"/>
    </source>
</evidence>
<dbReference type="PANTHER" id="PTHR30485:SF2">
    <property type="entry name" value="BLL0597 PROTEIN"/>
    <property type="match status" value="1"/>
</dbReference>
<keyword evidence="5 6" id="KW-0472">Membrane</keyword>
<evidence type="ECO:0000256" key="1">
    <source>
        <dbReference type="ARBA" id="ARBA00004651"/>
    </source>
</evidence>
<protein>
    <submittedName>
        <fullName evidence="8">Ni,Fe-hydrogenase I cytochrome b subunit</fullName>
    </submittedName>
</protein>
<dbReference type="SUPFAM" id="SSF81342">
    <property type="entry name" value="Transmembrane di-heme cytochromes"/>
    <property type="match status" value="1"/>
</dbReference>
<feature type="transmembrane region" description="Helical" evidence="6">
    <location>
        <begin position="39"/>
        <end position="58"/>
    </location>
</feature>
<dbReference type="GO" id="GO:0022904">
    <property type="term" value="P:respiratory electron transport chain"/>
    <property type="evidence" value="ECO:0007669"/>
    <property type="project" value="InterPro"/>
</dbReference>
<dbReference type="Gene3D" id="1.20.950.20">
    <property type="entry name" value="Transmembrane di-heme cytochromes, Chain C"/>
    <property type="match status" value="1"/>
</dbReference>
<evidence type="ECO:0000313" key="8">
    <source>
        <dbReference type="EMBL" id="SFV60559.1"/>
    </source>
</evidence>
<gene>
    <name evidence="8" type="ORF">MNB_SUP05-5-260</name>
</gene>
<proteinExistence type="predicted"/>
<accession>A0A1W1C471</accession>
<dbReference type="InterPro" id="IPR051542">
    <property type="entry name" value="Hydrogenase_cytochrome"/>
</dbReference>
<dbReference type="Pfam" id="PF01292">
    <property type="entry name" value="Ni_hydr_CYTB"/>
    <property type="match status" value="1"/>
</dbReference>
<keyword evidence="3 6" id="KW-0812">Transmembrane</keyword>
<keyword evidence="2" id="KW-1003">Cell membrane</keyword>
<evidence type="ECO:0000256" key="4">
    <source>
        <dbReference type="ARBA" id="ARBA00022989"/>
    </source>
</evidence>
<feature type="transmembrane region" description="Helical" evidence="6">
    <location>
        <begin position="9"/>
        <end position="27"/>
    </location>
</feature>
<name>A0A1W1C471_9ZZZZ</name>
<feature type="transmembrane region" description="Helical" evidence="6">
    <location>
        <begin position="138"/>
        <end position="158"/>
    </location>
</feature>
<dbReference type="AlphaFoldDB" id="A0A1W1C471"/>
<evidence type="ECO:0000256" key="3">
    <source>
        <dbReference type="ARBA" id="ARBA00022692"/>
    </source>
</evidence>
<dbReference type="InterPro" id="IPR011577">
    <property type="entry name" value="Cyt_b561_bac/Ni-Hgenase"/>
</dbReference>
<evidence type="ECO:0000256" key="5">
    <source>
        <dbReference type="ARBA" id="ARBA00023136"/>
    </source>
</evidence>
<feature type="transmembrane region" description="Helical" evidence="6">
    <location>
        <begin position="182"/>
        <end position="201"/>
    </location>
</feature>
<reference evidence="8" key="1">
    <citation type="submission" date="2016-10" db="EMBL/GenBank/DDBJ databases">
        <authorList>
            <person name="de Groot N.N."/>
        </authorList>
    </citation>
    <scope>NUCLEOTIDE SEQUENCE</scope>
</reference>
<dbReference type="EMBL" id="FPHJ01000030">
    <property type="protein sequence ID" value="SFV60559.1"/>
    <property type="molecule type" value="Genomic_DNA"/>
</dbReference>
<evidence type="ECO:0000256" key="2">
    <source>
        <dbReference type="ARBA" id="ARBA00022475"/>
    </source>
</evidence>
<sequence>MIWDIYLRLFHWLLVVSVSISLISGVLENLEVHIPAVKIVLFLLIFRFFWGIIGYPTAQFKYFIKSPKTIIQYIRKNKVSYVGHNPLGALSVVAMLVLLLAQSISGLFKTDEVLFEAPFYNLVSSNIQTLMSEIHSSVFIIILLFIFIHIMAIIIYWFKGNNLVRAMIFGGKSKQHLNTKNMHKKAILSLVLAGFITNFIFQ</sequence>
<organism evidence="8">
    <name type="scientific">hydrothermal vent metagenome</name>
    <dbReference type="NCBI Taxonomy" id="652676"/>
    <lineage>
        <taxon>unclassified sequences</taxon>
        <taxon>metagenomes</taxon>
        <taxon>ecological metagenomes</taxon>
    </lineage>
</organism>
<comment type="subcellular location">
    <subcellularLocation>
        <location evidence="1">Cell membrane</location>
        <topology evidence="1">Multi-pass membrane protein</topology>
    </subcellularLocation>
</comment>
<feature type="transmembrane region" description="Helical" evidence="6">
    <location>
        <begin position="79"/>
        <end position="101"/>
    </location>
</feature>
<dbReference type="GO" id="GO:0005886">
    <property type="term" value="C:plasma membrane"/>
    <property type="evidence" value="ECO:0007669"/>
    <property type="project" value="UniProtKB-SubCell"/>
</dbReference>
<keyword evidence="4 6" id="KW-1133">Transmembrane helix</keyword>
<dbReference type="PANTHER" id="PTHR30485">
    <property type="entry name" value="NI/FE-HYDROGENASE 1 B-TYPE CYTOCHROME SUBUNIT"/>
    <property type="match status" value="1"/>
</dbReference>
<dbReference type="InterPro" id="IPR016174">
    <property type="entry name" value="Di-haem_cyt_TM"/>
</dbReference>
<dbReference type="GO" id="GO:0009055">
    <property type="term" value="F:electron transfer activity"/>
    <property type="evidence" value="ECO:0007669"/>
    <property type="project" value="InterPro"/>
</dbReference>
<feature type="domain" description="Cytochrome b561 bacterial/Ni-hydrogenase" evidence="7">
    <location>
        <begin position="3"/>
        <end position="170"/>
    </location>
</feature>